<proteinExistence type="predicted"/>
<dbReference type="Proteomes" id="UP000828390">
    <property type="component" value="Unassembled WGS sequence"/>
</dbReference>
<protein>
    <submittedName>
        <fullName evidence="1">Uncharacterized protein</fullName>
    </submittedName>
</protein>
<dbReference type="EMBL" id="JAIWYP010000011">
    <property type="protein sequence ID" value="KAH3737538.1"/>
    <property type="molecule type" value="Genomic_DNA"/>
</dbReference>
<feature type="non-terminal residue" evidence="1">
    <location>
        <position position="137"/>
    </location>
</feature>
<gene>
    <name evidence="1" type="ORF">DPMN_044131</name>
</gene>
<name>A0A9D4D599_DREPO</name>
<evidence type="ECO:0000313" key="1">
    <source>
        <dbReference type="EMBL" id="KAH3737538.1"/>
    </source>
</evidence>
<reference evidence="1" key="2">
    <citation type="submission" date="2020-11" db="EMBL/GenBank/DDBJ databases">
        <authorList>
            <person name="McCartney M.A."/>
            <person name="Auch B."/>
            <person name="Kono T."/>
            <person name="Mallez S."/>
            <person name="Becker A."/>
            <person name="Gohl D.M."/>
            <person name="Silverstein K.A.T."/>
            <person name="Koren S."/>
            <person name="Bechman K.B."/>
            <person name="Herman A."/>
            <person name="Abrahante J.E."/>
            <person name="Garbe J."/>
        </authorList>
    </citation>
    <scope>NUCLEOTIDE SEQUENCE</scope>
    <source>
        <strain evidence="1">Duluth1</strain>
        <tissue evidence="1">Whole animal</tissue>
    </source>
</reference>
<sequence length="137" mass="15908">MNILRTKTRSFQTQILKGLRKRILWKGKLIDDIEWEEIAVETNRYADQVFAAKQPLLPYSGSRDHAVHSHNHSHGHRQPDQHHRLLVKTQFLERLTARHFPSKIPNDRKSKSLQCVVCNPAVAQMLASQGLPKKHRP</sequence>
<organism evidence="1 2">
    <name type="scientific">Dreissena polymorpha</name>
    <name type="common">Zebra mussel</name>
    <name type="synonym">Mytilus polymorpha</name>
    <dbReference type="NCBI Taxonomy" id="45954"/>
    <lineage>
        <taxon>Eukaryota</taxon>
        <taxon>Metazoa</taxon>
        <taxon>Spiralia</taxon>
        <taxon>Lophotrochozoa</taxon>
        <taxon>Mollusca</taxon>
        <taxon>Bivalvia</taxon>
        <taxon>Autobranchia</taxon>
        <taxon>Heteroconchia</taxon>
        <taxon>Euheterodonta</taxon>
        <taxon>Imparidentia</taxon>
        <taxon>Neoheterodontei</taxon>
        <taxon>Myida</taxon>
        <taxon>Dreissenoidea</taxon>
        <taxon>Dreissenidae</taxon>
        <taxon>Dreissena</taxon>
    </lineage>
</organism>
<comment type="caution">
    <text evidence="1">The sequence shown here is derived from an EMBL/GenBank/DDBJ whole genome shotgun (WGS) entry which is preliminary data.</text>
</comment>
<accession>A0A9D4D599</accession>
<keyword evidence="2" id="KW-1185">Reference proteome</keyword>
<reference evidence="1" key="1">
    <citation type="journal article" date="2019" name="bioRxiv">
        <title>The Genome of the Zebra Mussel, Dreissena polymorpha: A Resource for Invasive Species Research.</title>
        <authorList>
            <person name="McCartney M.A."/>
            <person name="Auch B."/>
            <person name="Kono T."/>
            <person name="Mallez S."/>
            <person name="Zhang Y."/>
            <person name="Obille A."/>
            <person name="Becker A."/>
            <person name="Abrahante J.E."/>
            <person name="Garbe J."/>
            <person name="Badalamenti J.P."/>
            <person name="Herman A."/>
            <person name="Mangelson H."/>
            <person name="Liachko I."/>
            <person name="Sullivan S."/>
            <person name="Sone E.D."/>
            <person name="Koren S."/>
            <person name="Silverstein K.A.T."/>
            <person name="Beckman K.B."/>
            <person name="Gohl D.M."/>
        </authorList>
    </citation>
    <scope>NUCLEOTIDE SEQUENCE</scope>
    <source>
        <strain evidence="1">Duluth1</strain>
        <tissue evidence="1">Whole animal</tissue>
    </source>
</reference>
<evidence type="ECO:0000313" key="2">
    <source>
        <dbReference type="Proteomes" id="UP000828390"/>
    </source>
</evidence>
<dbReference type="AlphaFoldDB" id="A0A9D4D599"/>